<dbReference type="OMA" id="KSAIDDC"/>
<dbReference type="PROSITE" id="PS50005">
    <property type="entry name" value="TPR"/>
    <property type="match status" value="2"/>
</dbReference>
<dbReference type="Pfam" id="PF13181">
    <property type="entry name" value="TPR_8"/>
    <property type="match status" value="1"/>
</dbReference>
<comment type="caution">
    <text evidence="3">The sequence shown here is derived from an EMBL/GenBank/DDBJ whole genome shotgun (WGS) entry which is preliminary data.</text>
</comment>
<sequence length="294" mass="33655">MEGCPTEGKGDAANHKLLGMPEIPKGDLHPSDDEFHDCETDEVDTVLARNVETELRIEDSDTVLREESPTICNNNTNPASEDDKFEDVEKEDLDPMLDDFVDENFLKEEESLLTLDQLEKRFQSAKEFKEQGNTQYQEERLEDSIKSYTKALQLCPLNENEYRAILYGNRGAAKIKLGAKESAVMDCTKSLELKNDYMKVLIRRAALYEEMDKLDEALIDYKKIFEMDSSNRIAYTATQRLPPLINERNEKLKEEMMGKLKDLGNLVLRPFGLSTNNFQLQPTDAGGYTINFKK</sequence>
<evidence type="ECO:0000256" key="2">
    <source>
        <dbReference type="SAM" id="MobiDB-lite"/>
    </source>
</evidence>
<reference evidence="3 4" key="1">
    <citation type="submission" date="2015-12" db="EMBL/GenBank/DDBJ databases">
        <title>The genome of Folsomia candida.</title>
        <authorList>
            <person name="Faddeeva A."/>
            <person name="Derks M.F."/>
            <person name="Anvar Y."/>
            <person name="Smit S."/>
            <person name="Van Straalen N."/>
            <person name="Roelofs D."/>
        </authorList>
    </citation>
    <scope>NUCLEOTIDE SEQUENCE [LARGE SCALE GENOMIC DNA]</scope>
    <source>
        <strain evidence="3 4">VU population</strain>
        <tissue evidence="3">Whole body</tissue>
    </source>
</reference>
<dbReference type="EMBL" id="LNIX01000001">
    <property type="protein sequence ID" value="OXA65012.1"/>
    <property type="molecule type" value="Genomic_DNA"/>
</dbReference>
<keyword evidence="4" id="KW-1185">Reference proteome</keyword>
<feature type="region of interest" description="Disordered" evidence="2">
    <location>
        <begin position="1"/>
        <end position="38"/>
    </location>
</feature>
<feature type="compositionally biased region" description="Basic and acidic residues" evidence="2">
    <location>
        <begin position="24"/>
        <end position="33"/>
    </location>
</feature>
<name>A0A226F5B6_FOLCA</name>
<proteinExistence type="predicted"/>
<dbReference type="Proteomes" id="UP000198287">
    <property type="component" value="Unassembled WGS sequence"/>
</dbReference>
<dbReference type="SUPFAM" id="SSF48452">
    <property type="entry name" value="TPR-like"/>
    <property type="match status" value="1"/>
</dbReference>
<feature type="compositionally biased region" description="Polar residues" evidence="2">
    <location>
        <begin position="70"/>
        <end position="79"/>
    </location>
</feature>
<dbReference type="Gene3D" id="1.25.40.10">
    <property type="entry name" value="Tetratricopeptide repeat domain"/>
    <property type="match status" value="1"/>
</dbReference>
<dbReference type="OrthoDB" id="1872379at2759"/>
<feature type="repeat" description="TPR" evidence="1">
    <location>
        <begin position="198"/>
        <end position="231"/>
    </location>
</feature>
<evidence type="ECO:0000256" key="1">
    <source>
        <dbReference type="PROSITE-ProRule" id="PRU00339"/>
    </source>
</evidence>
<feature type="region of interest" description="Disordered" evidence="2">
    <location>
        <begin position="60"/>
        <end position="84"/>
    </location>
</feature>
<dbReference type="PANTHER" id="PTHR46014:SF1">
    <property type="entry name" value="TETRATRICOPEPTIDE REPEAT PROTEIN 1"/>
    <property type="match status" value="1"/>
</dbReference>
<organism evidence="3 4">
    <name type="scientific">Folsomia candida</name>
    <name type="common">Springtail</name>
    <dbReference type="NCBI Taxonomy" id="158441"/>
    <lineage>
        <taxon>Eukaryota</taxon>
        <taxon>Metazoa</taxon>
        <taxon>Ecdysozoa</taxon>
        <taxon>Arthropoda</taxon>
        <taxon>Hexapoda</taxon>
        <taxon>Collembola</taxon>
        <taxon>Entomobryomorpha</taxon>
        <taxon>Isotomoidea</taxon>
        <taxon>Isotomidae</taxon>
        <taxon>Proisotominae</taxon>
        <taxon>Folsomia</taxon>
    </lineage>
</organism>
<feature type="repeat" description="TPR" evidence="1">
    <location>
        <begin position="125"/>
        <end position="158"/>
    </location>
</feature>
<evidence type="ECO:0000313" key="4">
    <source>
        <dbReference type="Proteomes" id="UP000198287"/>
    </source>
</evidence>
<dbReference type="InterPro" id="IPR011990">
    <property type="entry name" value="TPR-like_helical_dom_sf"/>
</dbReference>
<evidence type="ECO:0000313" key="3">
    <source>
        <dbReference type="EMBL" id="OXA65012.1"/>
    </source>
</evidence>
<protein>
    <submittedName>
        <fullName evidence="3">Tetratricopeptide repeat protein 1</fullName>
    </submittedName>
</protein>
<accession>A0A226F5B6</accession>
<dbReference type="SMART" id="SM00028">
    <property type="entry name" value="TPR"/>
    <property type="match status" value="3"/>
</dbReference>
<dbReference type="InterPro" id="IPR052769">
    <property type="entry name" value="TPR_domain_protein"/>
</dbReference>
<dbReference type="PANTHER" id="PTHR46014">
    <property type="entry name" value="TETRATRICOPEPTIDE REPEAT PROTEIN 1"/>
    <property type="match status" value="1"/>
</dbReference>
<gene>
    <name evidence="3" type="ORF">Fcan01_02819</name>
</gene>
<dbReference type="AlphaFoldDB" id="A0A226F5B6"/>
<keyword evidence="1" id="KW-0802">TPR repeat</keyword>
<dbReference type="InterPro" id="IPR019734">
    <property type="entry name" value="TPR_rpt"/>
</dbReference>